<protein>
    <recommendedName>
        <fullName evidence="2">Lipoprotein</fullName>
    </recommendedName>
</protein>
<reference evidence="1" key="1">
    <citation type="submission" date="2020-04" db="EMBL/GenBank/DDBJ databases">
        <authorList>
            <person name="Chiriac C."/>
            <person name="Salcher M."/>
            <person name="Ghai R."/>
            <person name="Kavagutti S V."/>
        </authorList>
    </citation>
    <scope>NUCLEOTIDE SEQUENCE</scope>
</reference>
<sequence length="98" mass="11128">MKSSAILLLMLTLAGCASNRSSQAVSYEQLEKMNTQLSSRDCSRIDYHINFAETQLKLKGLTNVAPEELNDEDRKYNAQARIMIWSLRIGCNNPGRYK</sequence>
<dbReference type="PROSITE" id="PS51257">
    <property type="entry name" value="PROKAR_LIPOPROTEIN"/>
    <property type="match status" value="1"/>
</dbReference>
<name>A0A6J5LC02_9CAUD</name>
<proteinExistence type="predicted"/>
<gene>
    <name evidence="1" type="ORF">UFOVP112_337</name>
</gene>
<accession>A0A6J5LC02</accession>
<dbReference type="EMBL" id="LR796233">
    <property type="protein sequence ID" value="CAB4129239.1"/>
    <property type="molecule type" value="Genomic_DNA"/>
</dbReference>
<evidence type="ECO:0008006" key="2">
    <source>
        <dbReference type="Google" id="ProtNLM"/>
    </source>
</evidence>
<organism evidence="1">
    <name type="scientific">uncultured Caudovirales phage</name>
    <dbReference type="NCBI Taxonomy" id="2100421"/>
    <lineage>
        <taxon>Viruses</taxon>
        <taxon>Duplodnaviria</taxon>
        <taxon>Heunggongvirae</taxon>
        <taxon>Uroviricota</taxon>
        <taxon>Caudoviricetes</taxon>
        <taxon>Peduoviridae</taxon>
        <taxon>Maltschvirus</taxon>
        <taxon>Maltschvirus maltsch</taxon>
    </lineage>
</organism>
<evidence type="ECO:0000313" key="1">
    <source>
        <dbReference type="EMBL" id="CAB4129239.1"/>
    </source>
</evidence>